<evidence type="ECO:0000256" key="1">
    <source>
        <dbReference type="SAM" id="MobiDB-lite"/>
    </source>
</evidence>
<dbReference type="EMBL" id="KZ991343">
    <property type="protein sequence ID" value="RKP23067.1"/>
    <property type="molecule type" value="Genomic_DNA"/>
</dbReference>
<accession>A0A4P9YT49</accession>
<dbReference type="OrthoDB" id="28939at2759"/>
<sequence>MAASPSENDLALERLSDLMLKGWAPKMRRKGGTEHWCVICDEDKLAASGAAIKPRAQAKHPVPPSTPPTQAGDTESADVAPSTTAPARAQQADVSRLLGEKMLQGWTLMEAACQSSECIGVPLMKDLQGRLYCVSCQKTSDDAARVDVRMADGSHGASTDIDANTTHEEAQLDVARSVPVMNASMAD</sequence>
<feature type="region of interest" description="Disordered" evidence="1">
    <location>
        <begin position="51"/>
        <end position="90"/>
    </location>
</feature>
<keyword evidence="3" id="KW-1185">Reference proteome</keyword>
<dbReference type="InterPro" id="IPR009563">
    <property type="entry name" value="SSSCA1"/>
</dbReference>
<organism evidence="2 3">
    <name type="scientific">Syncephalis pseudoplumigaleata</name>
    <dbReference type="NCBI Taxonomy" id="1712513"/>
    <lineage>
        <taxon>Eukaryota</taxon>
        <taxon>Fungi</taxon>
        <taxon>Fungi incertae sedis</taxon>
        <taxon>Zoopagomycota</taxon>
        <taxon>Zoopagomycotina</taxon>
        <taxon>Zoopagomycetes</taxon>
        <taxon>Zoopagales</taxon>
        <taxon>Piptocephalidaceae</taxon>
        <taxon>Syncephalis</taxon>
    </lineage>
</organism>
<name>A0A4P9YT49_9FUNG</name>
<dbReference type="InterPro" id="IPR051888">
    <property type="entry name" value="UPF0148_domain"/>
</dbReference>
<dbReference type="PANTHER" id="PTHR16537">
    <property type="entry name" value="SJOEGREN SYNDROME/SCLERODERMA AUTOANTIGEN 1"/>
    <property type="match status" value="1"/>
</dbReference>
<gene>
    <name evidence="2" type="ORF">SYNPS1DRAFT_31238</name>
</gene>
<evidence type="ECO:0000313" key="2">
    <source>
        <dbReference type="EMBL" id="RKP23067.1"/>
    </source>
</evidence>
<dbReference type="Proteomes" id="UP000278143">
    <property type="component" value="Unassembled WGS sequence"/>
</dbReference>
<dbReference type="Pfam" id="PF06677">
    <property type="entry name" value="Auto_anti-p27"/>
    <property type="match status" value="1"/>
</dbReference>
<evidence type="ECO:0000313" key="3">
    <source>
        <dbReference type="Proteomes" id="UP000278143"/>
    </source>
</evidence>
<proteinExistence type="predicted"/>
<reference evidence="3" key="1">
    <citation type="journal article" date="2018" name="Nat. Microbiol.">
        <title>Leveraging single-cell genomics to expand the fungal tree of life.</title>
        <authorList>
            <person name="Ahrendt S.R."/>
            <person name="Quandt C.A."/>
            <person name="Ciobanu D."/>
            <person name="Clum A."/>
            <person name="Salamov A."/>
            <person name="Andreopoulos B."/>
            <person name="Cheng J.F."/>
            <person name="Woyke T."/>
            <person name="Pelin A."/>
            <person name="Henrissat B."/>
            <person name="Reynolds N.K."/>
            <person name="Benny G.L."/>
            <person name="Smith M.E."/>
            <person name="James T.Y."/>
            <person name="Grigoriev I.V."/>
        </authorList>
    </citation>
    <scope>NUCLEOTIDE SEQUENCE [LARGE SCALE GENOMIC DNA]</scope>
    <source>
        <strain evidence="3">Benny S71-1</strain>
    </source>
</reference>
<protein>
    <submittedName>
        <fullName evidence="2">Uncharacterized protein</fullName>
    </submittedName>
</protein>
<dbReference type="PANTHER" id="PTHR16537:SF1">
    <property type="entry name" value="PROTEIN ZNRD2"/>
    <property type="match status" value="1"/>
</dbReference>
<dbReference type="AlphaFoldDB" id="A0A4P9YT49"/>